<dbReference type="Proteomes" id="UP001383192">
    <property type="component" value="Unassembled WGS sequence"/>
</dbReference>
<comment type="caution">
    <text evidence="2">The sequence shown here is derived from an EMBL/GenBank/DDBJ whole genome shotgun (WGS) entry which is preliminary data.</text>
</comment>
<gene>
    <name evidence="2" type="ORF">VNI00_009860</name>
</gene>
<accession>A0AAW0CNF9</accession>
<evidence type="ECO:0000256" key="1">
    <source>
        <dbReference type="SAM" id="MobiDB-lite"/>
    </source>
</evidence>
<proteinExistence type="predicted"/>
<evidence type="ECO:0000313" key="3">
    <source>
        <dbReference type="Proteomes" id="UP001383192"/>
    </source>
</evidence>
<sequence length="399" mass="43972">MHLLHSKPTPQPQQKTRPPHIRVVSRETFKRLFDDCAPTYAVSLGVDEIMKGSGFASSMASPISTMSSRTLKSSWGSSNPSTPCTSRFLLDRSVVRDADNEDIIDMYGADEEDDSDPTPPVTPRTFGVATHVRVASGSDCMGSGPLPSPQIYPFHHYSPAKKISSGYDEVDLPPPTPSPTSTTFSDKDLSILTDSATTETEPELERLPAPVQYTELGTPEFTNPFSNGKPLKPLPRLAKKDFKPLSKKFLKSASKNDEEEDGLAEDCTAALLCRGSTKMEKHARTVEENELLPPPSPTKCEFSPYDRAGMSSSEKRMLRLMKELFPDVAMAGVKRPRREEDMPERPACIPRVRRSLSFSSTRLSHMALSEALRSEGVVEERDVVESDGAIVKIELGELL</sequence>
<reference evidence="2 3" key="1">
    <citation type="submission" date="2024-01" db="EMBL/GenBank/DDBJ databases">
        <title>A draft genome for a cacao thread blight-causing isolate of Paramarasmius palmivorus.</title>
        <authorList>
            <person name="Baruah I.K."/>
            <person name="Bukari Y."/>
            <person name="Amoako-Attah I."/>
            <person name="Meinhardt L.W."/>
            <person name="Bailey B.A."/>
            <person name="Cohen S.P."/>
        </authorList>
    </citation>
    <scope>NUCLEOTIDE SEQUENCE [LARGE SCALE GENOMIC DNA]</scope>
    <source>
        <strain evidence="2 3">GH-12</strain>
    </source>
</reference>
<dbReference type="EMBL" id="JAYKXP010000037">
    <property type="protein sequence ID" value="KAK7040383.1"/>
    <property type="molecule type" value="Genomic_DNA"/>
</dbReference>
<keyword evidence="3" id="KW-1185">Reference proteome</keyword>
<feature type="region of interest" description="Disordered" evidence="1">
    <location>
        <begin position="284"/>
        <end position="308"/>
    </location>
</feature>
<organism evidence="2 3">
    <name type="scientific">Paramarasmius palmivorus</name>
    <dbReference type="NCBI Taxonomy" id="297713"/>
    <lineage>
        <taxon>Eukaryota</taxon>
        <taxon>Fungi</taxon>
        <taxon>Dikarya</taxon>
        <taxon>Basidiomycota</taxon>
        <taxon>Agaricomycotina</taxon>
        <taxon>Agaricomycetes</taxon>
        <taxon>Agaricomycetidae</taxon>
        <taxon>Agaricales</taxon>
        <taxon>Marasmiineae</taxon>
        <taxon>Marasmiaceae</taxon>
        <taxon>Paramarasmius</taxon>
    </lineage>
</organism>
<name>A0AAW0CNF9_9AGAR</name>
<dbReference type="AlphaFoldDB" id="A0AAW0CNF9"/>
<evidence type="ECO:0000313" key="2">
    <source>
        <dbReference type="EMBL" id="KAK7040383.1"/>
    </source>
</evidence>
<feature type="region of interest" description="Disordered" evidence="1">
    <location>
        <begin position="1"/>
        <end position="20"/>
    </location>
</feature>
<protein>
    <submittedName>
        <fullName evidence="2">Uncharacterized protein</fullName>
    </submittedName>
</protein>